<evidence type="ECO:0000256" key="1">
    <source>
        <dbReference type="ARBA" id="ARBA00023284"/>
    </source>
</evidence>
<dbReference type="SUPFAM" id="SSF52833">
    <property type="entry name" value="Thioredoxin-like"/>
    <property type="match status" value="1"/>
</dbReference>
<sequence>MKPRITLEYCPKCGWLLRSSWLAQELLTTFADELGEVSLRPSEVAGSFKIFLNDEEIFDRKTAGGFPEIKDLKQHVRDLIAPGKPLGHSDRKPA</sequence>
<keyword evidence="3" id="KW-1185">Reference proteome</keyword>
<dbReference type="NCBIfam" id="TIGR02174">
    <property type="entry name" value="CXXU_selWTH"/>
    <property type="match status" value="1"/>
</dbReference>
<dbReference type="PANTHER" id="PTHR36417:SF2">
    <property type="entry name" value="SELENOPROTEIN DOMAIN PROTEIN (AFU_ORTHOLOGUE AFUA_1G05220)"/>
    <property type="match status" value="1"/>
</dbReference>
<accession>A0A1G9MKT2</accession>
<dbReference type="Pfam" id="PF10262">
    <property type="entry name" value="Rdx"/>
    <property type="match status" value="1"/>
</dbReference>
<reference evidence="2 3" key="1">
    <citation type="submission" date="2016-10" db="EMBL/GenBank/DDBJ databases">
        <authorList>
            <person name="de Groot N.N."/>
        </authorList>
    </citation>
    <scope>NUCLEOTIDE SEQUENCE [LARGE SCALE GENOMIC DNA]</scope>
    <source>
        <strain evidence="2 3">DSM 21668</strain>
    </source>
</reference>
<organism evidence="2 3">
    <name type="scientific">Siphonobacter aquaeclarae</name>
    <dbReference type="NCBI Taxonomy" id="563176"/>
    <lineage>
        <taxon>Bacteria</taxon>
        <taxon>Pseudomonadati</taxon>
        <taxon>Bacteroidota</taxon>
        <taxon>Cytophagia</taxon>
        <taxon>Cytophagales</taxon>
        <taxon>Cytophagaceae</taxon>
        <taxon>Siphonobacter</taxon>
    </lineage>
</organism>
<dbReference type="OrthoDB" id="9811366at2"/>
<protein>
    <submittedName>
        <fullName evidence="2">Selenoprotein W-related protein</fullName>
    </submittedName>
</protein>
<gene>
    <name evidence="2" type="ORF">SAMN04488090_1647</name>
</gene>
<dbReference type="RefSeq" id="WP_093200282.1">
    <property type="nucleotide sequence ID" value="NZ_FNGS01000003.1"/>
</dbReference>
<name>A0A1G9MKT2_9BACT</name>
<dbReference type="Gene3D" id="3.40.30.10">
    <property type="entry name" value="Glutaredoxin"/>
    <property type="match status" value="1"/>
</dbReference>
<dbReference type="InterPro" id="IPR011893">
    <property type="entry name" value="Selenoprotein_Rdx-typ"/>
</dbReference>
<evidence type="ECO:0000313" key="2">
    <source>
        <dbReference type="EMBL" id="SDL74882.1"/>
    </source>
</evidence>
<dbReference type="EMBL" id="FNGS01000003">
    <property type="protein sequence ID" value="SDL74882.1"/>
    <property type="molecule type" value="Genomic_DNA"/>
</dbReference>
<dbReference type="Proteomes" id="UP000198901">
    <property type="component" value="Unassembled WGS sequence"/>
</dbReference>
<dbReference type="STRING" id="563176.SAMN04488090_1647"/>
<proteinExistence type="predicted"/>
<evidence type="ECO:0000313" key="3">
    <source>
        <dbReference type="Proteomes" id="UP000198901"/>
    </source>
</evidence>
<dbReference type="InterPro" id="IPR036249">
    <property type="entry name" value="Thioredoxin-like_sf"/>
</dbReference>
<keyword evidence="1" id="KW-0676">Redox-active center</keyword>
<dbReference type="PANTHER" id="PTHR36417">
    <property type="entry name" value="SELENOPROTEIN DOMAIN PROTEIN (AFU_ORTHOLOGUE AFUA_1G05220)"/>
    <property type="match status" value="1"/>
</dbReference>
<dbReference type="AlphaFoldDB" id="A0A1G9MKT2"/>